<evidence type="ECO:0000256" key="7">
    <source>
        <dbReference type="SAM" id="Phobius"/>
    </source>
</evidence>
<dbReference type="AlphaFoldDB" id="A0A4Z0GN26"/>
<dbReference type="PANTHER" id="PTHR32089:SF112">
    <property type="entry name" value="LYSOZYME-LIKE PROTEIN-RELATED"/>
    <property type="match status" value="1"/>
</dbReference>
<dbReference type="Gene3D" id="1.10.287.950">
    <property type="entry name" value="Methyl-accepting chemotaxis protein"/>
    <property type="match status" value="1"/>
</dbReference>
<dbReference type="PANTHER" id="PTHR32089">
    <property type="entry name" value="METHYL-ACCEPTING CHEMOTAXIS PROTEIN MCPB"/>
    <property type="match status" value="1"/>
</dbReference>
<name>A0A4Z0GN26_9BACL</name>
<dbReference type="CDD" id="cd11386">
    <property type="entry name" value="MCP_signal"/>
    <property type="match status" value="1"/>
</dbReference>
<dbReference type="SMART" id="SM00283">
    <property type="entry name" value="MA"/>
    <property type="match status" value="1"/>
</dbReference>
<keyword evidence="3 7" id="KW-0472">Membrane</keyword>
<dbReference type="PROSITE" id="PS50111">
    <property type="entry name" value="CHEMOTAXIS_TRANSDUC_2"/>
    <property type="match status" value="1"/>
</dbReference>
<keyword evidence="7" id="KW-0812">Transmembrane</keyword>
<feature type="transmembrane region" description="Helical" evidence="7">
    <location>
        <begin position="20"/>
        <end position="40"/>
    </location>
</feature>
<evidence type="ECO:0000256" key="4">
    <source>
        <dbReference type="ARBA" id="ARBA00023224"/>
    </source>
</evidence>
<sequence>MNLIRRFTRIISRFHIRTLFLPFVLAIVIIPDLFIIGSVYSNIKTLGETRLHLSSSAAASAAFPIVEQIGIIALITLVVLFILVWFVCRIVFLKPMDGFIKRLNAVSGHDLSRQLEDSVVTNREFGEMRNSVNQMIGSLNGIINTIRHKSETVAASSEELTASSEENKATTDEIAHSLQLVASATDKDLQSVNVAKKDNDGINMSIVAITMDTMKLAESAKESVRTARIGEKEMIRATQQMREIKETVNELAEMVGKLSTQTQDVNQIIRDINDIADQTQLLSLNASIEAARAGEQGKGFSVVADEIGKLADQSAESAQKVHEILAAIQNETERVAQSMGVGVAKVDQGMETVERTGKSFKQIEDLVNETSEKMKTVDSEVNKISQVSFKAAAAYKTIETAALATSEQTLTISSASKEQAAAAEEVANSAGALAAIADELHQVVISFKVKAD</sequence>
<dbReference type="PROSITE" id="PS50885">
    <property type="entry name" value="HAMP"/>
    <property type="match status" value="1"/>
</dbReference>
<reference evidence="10 11" key="1">
    <citation type="journal article" date="2015" name="Int. J. Syst. Evol. Microbiol.">
        <title>Sporolactobacillus shoreae sp. nov. and Sporolactobacillus spathodeae sp. nov., two spore-forming lactic acid bacteria isolated from tree barks in Thailand.</title>
        <authorList>
            <person name="Thamacharoensuk T."/>
            <person name="Kitahara M."/>
            <person name="Ohkuma M."/>
            <person name="Thongchul N."/>
            <person name="Tanasupawat S."/>
        </authorList>
    </citation>
    <scope>NUCLEOTIDE SEQUENCE [LARGE SCALE GENOMIC DNA]</scope>
    <source>
        <strain evidence="10 11">BK92</strain>
    </source>
</reference>
<evidence type="ECO:0000256" key="3">
    <source>
        <dbReference type="ARBA" id="ARBA00023136"/>
    </source>
</evidence>
<dbReference type="Pfam" id="PF00015">
    <property type="entry name" value="MCPsignal"/>
    <property type="match status" value="1"/>
</dbReference>
<evidence type="ECO:0000259" key="9">
    <source>
        <dbReference type="PROSITE" id="PS50885"/>
    </source>
</evidence>
<evidence type="ECO:0000256" key="6">
    <source>
        <dbReference type="PROSITE-ProRule" id="PRU00284"/>
    </source>
</evidence>
<dbReference type="OrthoDB" id="358716at2"/>
<accession>A0A4Z0GN26</accession>
<dbReference type="GO" id="GO:0007165">
    <property type="term" value="P:signal transduction"/>
    <property type="evidence" value="ECO:0007669"/>
    <property type="project" value="UniProtKB-KW"/>
</dbReference>
<keyword evidence="2" id="KW-1003">Cell membrane</keyword>
<dbReference type="EMBL" id="SRJD01000007">
    <property type="protein sequence ID" value="TGA98502.1"/>
    <property type="molecule type" value="Genomic_DNA"/>
</dbReference>
<evidence type="ECO:0000256" key="2">
    <source>
        <dbReference type="ARBA" id="ARBA00022475"/>
    </source>
</evidence>
<dbReference type="GO" id="GO:0005886">
    <property type="term" value="C:plasma membrane"/>
    <property type="evidence" value="ECO:0007669"/>
    <property type="project" value="UniProtKB-SubCell"/>
</dbReference>
<evidence type="ECO:0000256" key="1">
    <source>
        <dbReference type="ARBA" id="ARBA00004236"/>
    </source>
</evidence>
<keyword evidence="4 6" id="KW-0807">Transducer</keyword>
<comment type="subcellular location">
    <subcellularLocation>
        <location evidence="1">Cell membrane</location>
    </subcellularLocation>
</comment>
<evidence type="ECO:0000259" key="8">
    <source>
        <dbReference type="PROSITE" id="PS50111"/>
    </source>
</evidence>
<proteinExistence type="inferred from homology"/>
<protein>
    <submittedName>
        <fullName evidence="10">Methyl-accepting chemotaxis protein</fullName>
    </submittedName>
</protein>
<evidence type="ECO:0000313" key="11">
    <source>
        <dbReference type="Proteomes" id="UP000298347"/>
    </source>
</evidence>
<keyword evidence="7" id="KW-1133">Transmembrane helix</keyword>
<dbReference type="RefSeq" id="WP_135348312.1">
    <property type="nucleotide sequence ID" value="NZ_SRJD01000007.1"/>
</dbReference>
<feature type="domain" description="Methyl-accepting transducer" evidence="8">
    <location>
        <begin position="163"/>
        <end position="434"/>
    </location>
</feature>
<feature type="transmembrane region" description="Helical" evidence="7">
    <location>
        <begin position="69"/>
        <end position="92"/>
    </location>
</feature>
<organism evidence="10 11">
    <name type="scientific">Sporolactobacillus shoreae</name>
    <dbReference type="NCBI Taxonomy" id="1465501"/>
    <lineage>
        <taxon>Bacteria</taxon>
        <taxon>Bacillati</taxon>
        <taxon>Bacillota</taxon>
        <taxon>Bacilli</taxon>
        <taxon>Bacillales</taxon>
        <taxon>Sporolactobacillaceae</taxon>
        <taxon>Sporolactobacillus</taxon>
    </lineage>
</organism>
<dbReference type="SUPFAM" id="SSF58104">
    <property type="entry name" value="Methyl-accepting chemotaxis protein (MCP) signaling domain"/>
    <property type="match status" value="1"/>
</dbReference>
<gene>
    <name evidence="10" type="ORF">E4665_08255</name>
</gene>
<evidence type="ECO:0000313" key="10">
    <source>
        <dbReference type="EMBL" id="TGA98502.1"/>
    </source>
</evidence>
<dbReference type="InterPro" id="IPR003660">
    <property type="entry name" value="HAMP_dom"/>
</dbReference>
<dbReference type="InterPro" id="IPR004089">
    <property type="entry name" value="MCPsignal_dom"/>
</dbReference>
<keyword evidence="11" id="KW-1185">Reference proteome</keyword>
<comment type="caution">
    <text evidence="10">The sequence shown here is derived from an EMBL/GenBank/DDBJ whole genome shotgun (WGS) entry which is preliminary data.</text>
</comment>
<feature type="domain" description="HAMP" evidence="9">
    <location>
        <begin position="90"/>
        <end position="144"/>
    </location>
</feature>
<evidence type="ECO:0000256" key="5">
    <source>
        <dbReference type="ARBA" id="ARBA00029447"/>
    </source>
</evidence>
<comment type="similarity">
    <text evidence="5">Belongs to the methyl-accepting chemotaxis (MCP) protein family.</text>
</comment>
<dbReference type="Proteomes" id="UP000298347">
    <property type="component" value="Unassembled WGS sequence"/>
</dbReference>